<accession>A0A5K1AML1</accession>
<protein>
    <recommendedName>
        <fullName evidence="3">Retrotransposon gag domain-containing protein</fullName>
    </recommendedName>
</protein>
<name>A0A5K1AML1_9MAGN</name>
<gene>
    <name evidence="2" type="ORF">NYM_LOCUS13664</name>
</gene>
<feature type="region of interest" description="Disordered" evidence="1">
    <location>
        <begin position="73"/>
        <end position="95"/>
    </location>
</feature>
<evidence type="ECO:0000256" key="1">
    <source>
        <dbReference type="SAM" id="MobiDB-lite"/>
    </source>
</evidence>
<evidence type="ECO:0008006" key="3">
    <source>
        <dbReference type="Google" id="ProtNLM"/>
    </source>
</evidence>
<dbReference type="AlphaFoldDB" id="A0A5K1AML1"/>
<organism evidence="2">
    <name type="scientific">Nymphaea colorata</name>
    <name type="common">pocket water lily</name>
    <dbReference type="NCBI Taxonomy" id="210225"/>
    <lineage>
        <taxon>Eukaryota</taxon>
        <taxon>Viridiplantae</taxon>
        <taxon>Streptophyta</taxon>
        <taxon>Embryophyta</taxon>
        <taxon>Tracheophyta</taxon>
        <taxon>Spermatophyta</taxon>
        <taxon>Magnoliopsida</taxon>
        <taxon>Nymphaeales</taxon>
        <taxon>Nymphaeaceae</taxon>
        <taxon>Nymphaea</taxon>
    </lineage>
</organism>
<sequence length="95" mass="11203">MVGELKHTGSLRDYMRAYQRLMLDVPDMQEQDKLNWFILGLQSWAKSEVERSNLETLEDAYVVAERLADTQRKNYTNAFKPSKKPDHEGKKEDLR</sequence>
<dbReference type="Gramene" id="NC2G0192010.1">
    <property type="protein sequence ID" value="NC2G0192010.1:cds"/>
    <property type="gene ID" value="NC2G0192010"/>
</dbReference>
<dbReference type="EMBL" id="LR721780">
    <property type="protein sequence ID" value="VVW03293.1"/>
    <property type="molecule type" value="Genomic_DNA"/>
</dbReference>
<feature type="compositionally biased region" description="Basic and acidic residues" evidence="1">
    <location>
        <begin position="83"/>
        <end position="95"/>
    </location>
</feature>
<reference evidence="2" key="1">
    <citation type="submission" date="2019-09" db="EMBL/GenBank/DDBJ databases">
        <authorList>
            <person name="Zhang L."/>
        </authorList>
    </citation>
    <scope>NUCLEOTIDE SEQUENCE</scope>
</reference>
<evidence type="ECO:0000313" key="2">
    <source>
        <dbReference type="EMBL" id="VVW03293.1"/>
    </source>
</evidence>
<proteinExistence type="predicted"/>